<dbReference type="EMBL" id="JAINUG010000135">
    <property type="protein sequence ID" value="KAJ8393610.1"/>
    <property type="molecule type" value="Genomic_DNA"/>
</dbReference>
<gene>
    <name evidence="2" type="ORF">AAFF_G00058290</name>
</gene>
<comment type="caution">
    <text evidence="2">The sequence shown here is derived from an EMBL/GenBank/DDBJ whole genome shotgun (WGS) entry which is preliminary data.</text>
</comment>
<sequence length="114" mass="12579">METQQLWGSEFVKRTLYMEMNVQTEGTVSCGSASGAEQSRAGSTSTTVSRDPGREQVPAASRRGSTVQRATLNRCAFGRRSSTRGPSFRDAVGRLKRRQPESTALVCHVEQRRN</sequence>
<proteinExistence type="predicted"/>
<feature type="region of interest" description="Disordered" evidence="1">
    <location>
        <begin position="79"/>
        <end position="114"/>
    </location>
</feature>
<protein>
    <submittedName>
        <fullName evidence="2">Uncharacterized protein</fullName>
    </submittedName>
</protein>
<keyword evidence="3" id="KW-1185">Reference proteome</keyword>
<evidence type="ECO:0000256" key="1">
    <source>
        <dbReference type="SAM" id="MobiDB-lite"/>
    </source>
</evidence>
<dbReference type="AlphaFoldDB" id="A0AAD7S0A1"/>
<feature type="compositionally biased region" description="Polar residues" evidence="1">
    <location>
        <begin position="28"/>
        <end position="49"/>
    </location>
</feature>
<accession>A0AAD7S0A1</accession>
<evidence type="ECO:0000313" key="3">
    <source>
        <dbReference type="Proteomes" id="UP001221898"/>
    </source>
</evidence>
<reference evidence="2" key="1">
    <citation type="journal article" date="2023" name="Science">
        <title>Genome structures resolve the early diversification of teleost fishes.</title>
        <authorList>
            <person name="Parey E."/>
            <person name="Louis A."/>
            <person name="Montfort J."/>
            <person name="Bouchez O."/>
            <person name="Roques C."/>
            <person name="Iampietro C."/>
            <person name="Lluch J."/>
            <person name="Castinel A."/>
            <person name="Donnadieu C."/>
            <person name="Desvignes T."/>
            <person name="Floi Bucao C."/>
            <person name="Jouanno E."/>
            <person name="Wen M."/>
            <person name="Mejri S."/>
            <person name="Dirks R."/>
            <person name="Jansen H."/>
            <person name="Henkel C."/>
            <person name="Chen W.J."/>
            <person name="Zahm M."/>
            <person name="Cabau C."/>
            <person name="Klopp C."/>
            <person name="Thompson A.W."/>
            <person name="Robinson-Rechavi M."/>
            <person name="Braasch I."/>
            <person name="Lecointre G."/>
            <person name="Bobe J."/>
            <person name="Postlethwait J.H."/>
            <person name="Berthelot C."/>
            <person name="Roest Crollius H."/>
            <person name="Guiguen Y."/>
        </authorList>
    </citation>
    <scope>NUCLEOTIDE SEQUENCE</scope>
    <source>
        <strain evidence="2">NC1722</strain>
    </source>
</reference>
<feature type="region of interest" description="Disordered" evidence="1">
    <location>
        <begin position="28"/>
        <end position="67"/>
    </location>
</feature>
<organism evidence="2 3">
    <name type="scientific">Aldrovandia affinis</name>
    <dbReference type="NCBI Taxonomy" id="143900"/>
    <lineage>
        <taxon>Eukaryota</taxon>
        <taxon>Metazoa</taxon>
        <taxon>Chordata</taxon>
        <taxon>Craniata</taxon>
        <taxon>Vertebrata</taxon>
        <taxon>Euteleostomi</taxon>
        <taxon>Actinopterygii</taxon>
        <taxon>Neopterygii</taxon>
        <taxon>Teleostei</taxon>
        <taxon>Notacanthiformes</taxon>
        <taxon>Halosauridae</taxon>
        <taxon>Aldrovandia</taxon>
    </lineage>
</organism>
<name>A0AAD7S0A1_9TELE</name>
<dbReference type="Proteomes" id="UP001221898">
    <property type="component" value="Unassembled WGS sequence"/>
</dbReference>
<evidence type="ECO:0000313" key="2">
    <source>
        <dbReference type="EMBL" id="KAJ8393610.1"/>
    </source>
</evidence>